<dbReference type="Pfam" id="PF12277">
    <property type="entry name" value="DUF3618"/>
    <property type="match status" value="1"/>
</dbReference>
<dbReference type="Proteomes" id="UP000293638">
    <property type="component" value="Unassembled WGS sequence"/>
</dbReference>
<keyword evidence="1" id="KW-0812">Transmembrane</keyword>
<comment type="caution">
    <text evidence="2">The sequence shown here is derived from an EMBL/GenBank/DDBJ whole genome shotgun (WGS) entry which is preliminary data.</text>
</comment>
<dbReference type="AlphaFoldDB" id="A0A4Q7NSV5"/>
<keyword evidence="1" id="KW-1133">Transmembrane helix</keyword>
<keyword evidence="1" id="KW-0472">Membrane</keyword>
<name>A0A4Q7NSV5_9ACTN</name>
<keyword evidence="3" id="KW-1185">Reference proteome</keyword>
<sequence>MSQHSAAGTTHRTPGDIERDIEATRARLAGTIDEISDRVKPANVVAELKEKARAQVVDEHGALRIERVGAAAAAAASAVGLVVLRAVRRK</sequence>
<organism evidence="2 3">
    <name type="scientific">Motilibacter rhizosphaerae</name>
    <dbReference type="NCBI Taxonomy" id="598652"/>
    <lineage>
        <taxon>Bacteria</taxon>
        <taxon>Bacillati</taxon>
        <taxon>Actinomycetota</taxon>
        <taxon>Actinomycetes</taxon>
        <taxon>Motilibacterales</taxon>
        <taxon>Motilibacteraceae</taxon>
        <taxon>Motilibacter</taxon>
    </lineage>
</organism>
<dbReference type="RefSeq" id="WP_165400207.1">
    <property type="nucleotide sequence ID" value="NZ_SGXD01000002.1"/>
</dbReference>
<dbReference type="InterPro" id="IPR022062">
    <property type="entry name" value="DUF3618"/>
</dbReference>
<evidence type="ECO:0000256" key="1">
    <source>
        <dbReference type="SAM" id="Phobius"/>
    </source>
</evidence>
<proteinExistence type="predicted"/>
<evidence type="ECO:0000313" key="2">
    <source>
        <dbReference type="EMBL" id="RZS89950.1"/>
    </source>
</evidence>
<dbReference type="EMBL" id="SGXD01000002">
    <property type="protein sequence ID" value="RZS89950.1"/>
    <property type="molecule type" value="Genomic_DNA"/>
</dbReference>
<evidence type="ECO:0000313" key="3">
    <source>
        <dbReference type="Proteomes" id="UP000293638"/>
    </source>
</evidence>
<reference evidence="2 3" key="1">
    <citation type="submission" date="2019-02" db="EMBL/GenBank/DDBJ databases">
        <title>Genomic Encyclopedia of Type Strains, Phase IV (KMG-IV): sequencing the most valuable type-strain genomes for metagenomic binning, comparative biology and taxonomic classification.</title>
        <authorList>
            <person name="Goeker M."/>
        </authorList>
    </citation>
    <scope>NUCLEOTIDE SEQUENCE [LARGE SCALE GENOMIC DNA]</scope>
    <source>
        <strain evidence="2 3">DSM 45622</strain>
    </source>
</reference>
<feature type="transmembrane region" description="Helical" evidence="1">
    <location>
        <begin position="68"/>
        <end position="87"/>
    </location>
</feature>
<gene>
    <name evidence="2" type="ORF">EV189_1731</name>
</gene>
<accession>A0A4Q7NSV5</accession>
<protein>
    <submittedName>
        <fullName evidence="2">Uncharacterized protein DUF3618</fullName>
    </submittedName>
</protein>